<dbReference type="Proteomes" id="UP000499080">
    <property type="component" value="Unassembled WGS sequence"/>
</dbReference>
<protein>
    <submittedName>
        <fullName evidence="1">Uncharacterized protein</fullName>
    </submittedName>
</protein>
<proteinExistence type="predicted"/>
<accession>A0A4Y2I314</accession>
<keyword evidence="2" id="KW-1185">Reference proteome</keyword>
<name>A0A4Y2I314_ARAVE</name>
<evidence type="ECO:0000313" key="2">
    <source>
        <dbReference type="Proteomes" id="UP000499080"/>
    </source>
</evidence>
<dbReference type="EMBL" id="BGPR01002343">
    <property type="protein sequence ID" value="GBM71914.1"/>
    <property type="molecule type" value="Genomic_DNA"/>
</dbReference>
<comment type="caution">
    <text evidence="1">The sequence shown here is derived from an EMBL/GenBank/DDBJ whole genome shotgun (WGS) entry which is preliminary data.</text>
</comment>
<dbReference type="AlphaFoldDB" id="A0A4Y2I314"/>
<organism evidence="1 2">
    <name type="scientific">Araneus ventricosus</name>
    <name type="common">Orbweaver spider</name>
    <name type="synonym">Epeira ventricosa</name>
    <dbReference type="NCBI Taxonomy" id="182803"/>
    <lineage>
        <taxon>Eukaryota</taxon>
        <taxon>Metazoa</taxon>
        <taxon>Ecdysozoa</taxon>
        <taxon>Arthropoda</taxon>
        <taxon>Chelicerata</taxon>
        <taxon>Arachnida</taxon>
        <taxon>Araneae</taxon>
        <taxon>Araneomorphae</taxon>
        <taxon>Entelegynae</taxon>
        <taxon>Araneoidea</taxon>
        <taxon>Araneidae</taxon>
        <taxon>Araneus</taxon>
    </lineage>
</organism>
<gene>
    <name evidence="1" type="ORF">AVEN_28691_1</name>
</gene>
<evidence type="ECO:0000313" key="1">
    <source>
        <dbReference type="EMBL" id="GBM71914.1"/>
    </source>
</evidence>
<sequence>MYLKGKEITPEERKIVLKVTNEGRTLWEIGKIVGGTYSSIFRYSFPSLISLYLKMYLEGKEITTEERKSVLKVTNEDRTLWEIGKIVGGTYSSIFRYSFLSVFSLYLKMYLEGKEITTEERKSVLKVTNEGRTLWEIGKIVG</sequence>
<reference evidence="1 2" key="1">
    <citation type="journal article" date="2019" name="Sci. Rep.">
        <title>Orb-weaving spider Araneus ventricosus genome elucidates the spidroin gene catalogue.</title>
        <authorList>
            <person name="Kono N."/>
            <person name="Nakamura H."/>
            <person name="Ohtoshi R."/>
            <person name="Moran D.A.P."/>
            <person name="Shinohara A."/>
            <person name="Yoshida Y."/>
            <person name="Fujiwara M."/>
            <person name="Mori M."/>
            <person name="Tomita M."/>
            <person name="Arakawa K."/>
        </authorList>
    </citation>
    <scope>NUCLEOTIDE SEQUENCE [LARGE SCALE GENOMIC DNA]</scope>
</reference>